<gene>
    <name evidence="2" type="ordered locus">DSY1721</name>
</gene>
<dbReference type="STRING" id="138119.DSY1721"/>
<feature type="transmembrane region" description="Helical" evidence="1">
    <location>
        <begin position="50"/>
        <end position="71"/>
    </location>
</feature>
<organism evidence="2 3">
    <name type="scientific">Desulfitobacterium hafniense (strain Y51)</name>
    <dbReference type="NCBI Taxonomy" id="138119"/>
    <lineage>
        <taxon>Bacteria</taxon>
        <taxon>Bacillati</taxon>
        <taxon>Bacillota</taxon>
        <taxon>Clostridia</taxon>
        <taxon>Eubacteriales</taxon>
        <taxon>Desulfitobacteriaceae</taxon>
        <taxon>Desulfitobacterium</taxon>
    </lineage>
</organism>
<proteinExistence type="predicted"/>
<reference evidence="2 3" key="1">
    <citation type="journal article" date="2006" name="J. Bacteriol.">
        <title>Complete genome sequence of the dehalorespiring bacterium Desulfitobacterium hafniense Y51 and comparison with Dehalococcoides ethenogenes 195.</title>
        <authorList>
            <person name="Nonaka H."/>
            <person name="Keresztes G."/>
            <person name="Shinoda Y."/>
            <person name="Ikenaga Y."/>
            <person name="Abe M."/>
            <person name="Naito K."/>
            <person name="Inatomi K."/>
            <person name="Furukawa K."/>
            <person name="Inui M."/>
            <person name="Yukawa H."/>
        </authorList>
    </citation>
    <scope>NUCLEOTIDE SEQUENCE [LARGE SCALE GENOMIC DNA]</scope>
    <source>
        <strain evidence="2 3">Y51</strain>
    </source>
</reference>
<keyword evidence="3" id="KW-1185">Reference proteome</keyword>
<keyword evidence="1" id="KW-1133">Transmembrane helix</keyword>
<dbReference type="EMBL" id="AP008230">
    <property type="protein sequence ID" value="BAE83510.1"/>
    <property type="molecule type" value="Genomic_DNA"/>
</dbReference>
<accession>Q24WT2</accession>
<name>Q24WT2_DESHY</name>
<keyword evidence="1" id="KW-0472">Membrane</keyword>
<evidence type="ECO:0000313" key="3">
    <source>
        <dbReference type="Proteomes" id="UP000001946"/>
    </source>
</evidence>
<dbReference type="Proteomes" id="UP000001946">
    <property type="component" value="Chromosome"/>
</dbReference>
<evidence type="ECO:0000256" key="1">
    <source>
        <dbReference type="SAM" id="Phobius"/>
    </source>
</evidence>
<feature type="transmembrane region" description="Helical" evidence="1">
    <location>
        <begin position="18"/>
        <end position="38"/>
    </location>
</feature>
<dbReference type="AlphaFoldDB" id="Q24WT2"/>
<protein>
    <submittedName>
        <fullName evidence="2">Uncharacterized protein</fullName>
    </submittedName>
</protein>
<sequence length="83" mass="9098">MAISWRSSSVTVDFNPGILFFLITGLPEGVIPVSHFTVRVDVRGMARTAILLTPFLAVLTTGACFACPFQSMHPIIQWFPKSS</sequence>
<dbReference type="HOGENOM" id="CLU_2537088_0_0_9"/>
<evidence type="ECO:0000313" key="2">
    <source>
        <dbReference type="EMBL" id="BAE83510.1"/>
    </source>
</evidence>
<dbReference type="KEGG" id="dsy:DSY1721"/>
<keyword evidence="1" id="KW-0812">Transmembrane</keyword>